<evidence type="ECO:0000313" key="7">
    <source>
        <dbReference type="Proteomes" id="UP000050378"/>
    </source>
</evidence>
<evidence type="ECO:0000256" key="4">
    <source>
        <dbReference type="ARBA" id="ARBA00025742"/>
    </source>
</evidence>
<accession>A0A0P7EKL2</accession>
<organism evidence="6 7">
    <name type="scientific">Pseudoalteromonas lipolytica</name>
    <dbReference type="NCBI Taxonomy" id="570156"/>
    <lineage>
        <taxon>Bacteria</taxon>
        <taxon>Pseudomonadati</taxon>
        <taxon>Pseudomonadota</taxon>
        <taxon>Gammaproteobacteria</taxon>
        <taxon>Alteromonadales</taxon>
        <taxon>Pseudoalteromonadaceae</taxon>
        <taxon>Pseudoalteromonas</taxon>
    </lineage>
</organism>
<dbReference type="InterPro" id="IPR029052">
    <property type="entry name" value="Metallo-depent_PP-like"/>
</dbReference>
<protein>
    <submittedName>
        <fullName evidence="6">3',5'-cyclic-nucleotide phosphodiesterase</fullName>
    </submittedName>
</protein>
<evidence type="ECO:0000256" key="1">
    <source>
        <dbReference type="ARBA" id="ARBA00022723"/>
    </source>
</evidence>
<dbReference type="PANTHER" id="PTHR42988">
    <property type="entry name" value="PHOSPHOHYDROLASE"/>
    <property type="match status" value="1"/>
</dbReference>
<reference evidence="6 7" key="1">
    <citation type="submission" date="2015-09" db="EMBL/GenBank/DDBJ databases">
        <title>Draft Genome Sequence of Pseudoalteromonas lipolytica UCD-48B.</title>
        <authorList>
            <person name="Krusor M."/>
            <person name="Coil D.A."/>
            <person name="Lang J.M."/>
            <person name="Eisen J.A."/>
            <person name="Alexiev A."/>
        </authorList>
    </citation>
    <scope>NUCLEOTIDE SEQUENCE [LARGE SCALE GENOMIC DNA]</scope>
    <source>
        <strain evidence="6 7">UCD-48B</strain>
    </source>
</reference>
<dbReference type="Pfam" id="PF00149">
    <property type="entry name" value="Metallophos"/>
    <property type="match status" value="1"/>
</dbReference>
<dbReference type="AlphaFoldDB" id="A0A0P7EKL2"/>
<dbReference type="GO" id="GO:0016787">
    <property type="term" value="F:hydrolase activity"/>
    <property type="evidence" value="ECO:0007669"/>
    <property type="project" value="UniProtKB-KW"/>
</dbReference>
<dbReference type="GO" id="GO:0046872">
    <property type="term" value="F:metal ion binding"/>
    <property type="evidence" value="ECO:0007669"/>
    <property type="project" value="UniProtKB-KW"/>
</dbReference>
<dbReference type="InterPro" id="IPR050884">
    <property type="entry name" value="CNP_phosphodiesterase-III"/>
</dbReference>
<dbReference type="Proteomes" id="UP000050378">
    <property type="component" value="Unassembled WGS sequence"/>
</dbReference>
<feature type="domain" description="Calcineurin-like phosphoesterase" evidence="5">
    <location>
        <begin position="15"/>
        <end position="199"/>
    </location>
</feature>
<sequence length="260" mass="29247">MAWFSDAFHFDKTALKVAHITDCHLSKDIHGEYFSVNTAAYFSRCLEAIAELDVDCVVFGGDLTQDHSNDSYQLFAKLIADSALSCPVFWLPGNHDELAEYEKLISPQILNNKRITFLGGQLLLANSKGPTPAGWVTQTHLDELSQAVGQVQSVVFCHHNPLPIQAYLDKHMLENGPQFLNTCVNTEQCVGVFHGHVHHEYTQNYRNLSVYATPACSIQFSKHTMAWQQEDLGPAFRLIDLIIDEQQSLLLTTDVVWLNE</sequence>
<name>A0A0P7EKL2_9GAMM</name>
<gene>
    <name evidence="6" type="ORF">AOG27_08775</name>
</gene>
<dbReference type="PATRIC" id="fig|570156.3.peg.2820"/>
<dbReference type="STRING" id="570156.AOG27_08775"/>
<dbReference type="EMBL" id="LJTC01000005">
    <property type="protein sequence ID" value="KPM83734.1"/>
    <property type="molecule type" value="Genomic_DNA"/>
</dbReference>
<evidence type="ECO:0000256" key="2">
    <source>
        <dbReference type="ARBA" id="ARBA00022801"/>
    </source>
</evidence>
<keyword evidence="2" id="KW-0378">Hydrolase</keyword>
<keyword evidence="1" id="KW-0479">Metal-binding</keyword>
<dbReference type="Gene3D" id="3.60.21.10">
    <property type="match status" value="1"/>
</dbReference>
<dbReference type="InterPro" id="IPR004843">
    <property type="entry name" value="Calcineurin-like_PHP"/>
</dbReference>
<keyword evidence="3" id="KW-0408">Iron</keyword>
<comment type="similarity">
    <text evidence="4">Belongs to the cyclic nucleotide phosphodiesterase class-III family.</text>
</comment>
<evidence type="ECO:0000256" key="3">
    <source>
        <dbReference type="ARBA" id="ARBA00023004"/>
    </source>
</evidence>
<proteinExistence type="inferred from homology"/>
<comment type="caution">
    <text evidence="6">The sequence shown here is derived from an EMBL/GenBank/DDBJ whole genome shotgun (WGS) entry which is preliminary data.</text>
</comment>
<evidence type="ECO:0000313" key="6">
    <source>
        <dbReference type="EMBL" id="KPM83734.1"/>
    </source>
</evidence>
<dbReference type="PANTHER" id="PTHR42988:SF2">
    <property type="entry name" value="CYCLIC NUCLEOTIDE PHOSPHODIESTERASE CBUA0032-RELATED"/>
    <property type="match status" value="1"/>
</dbReference>
<dbReference type="SUPFAM" id="SSF56300">
    <property type="entry name" value="Metallo-dependent phosphatases"/>
    <property type="match status" value="1"/>
</dbReference>
<dbReference type="OrthoDB" id="9784378at2"/>
<dbReference type="RefSeq" id="WP_054552650.1">
    <property type="nucleotide sequence ID" value="NZ_LJTC01000005.1"/>
</dbReference>
<evidence type="ECO:0000259" key="5">
    <source>
        <dbReference type="Pfam" id="PF00149"/>
    </source>
</evidence>